<accession>A0A1H9G059</accession>
<gene>
    <name evidence="1" type="ORF">SAMN02787113_01648</name>
</gene>
<protein>
    <submittedName>
        <fullName evidence="1">Uncharacterized protein</fullName>
    </submittedName>
</protein>
<name>A0A1H9G059_9BACI</name>
<organism evidence="1 2">
    <name type="scientific">Lysinibacillus fusiformis</name>
    <dbReference type="NCBI Taxonomy" id="28031"/>
    <lineage>
        <taxon>Bacteria</taxon>
        <taxon>Bacillati</taxon>
        <taxon>Bacillota</taxon>
        <taxon>Bacilli</taxon>
        <taxon>Bacillales</taxon>
        <taxon>Bacillaceae</taxon>
        <taxon>Lysinibacillus</taxon>
    </lineage>
</organism>
<sequence length="106" mass="12994">MMDRQRVYFSLANRTYYTNPYAGPWNFELNVDRQALDVFEKIFQQMQLLEISNAWRAQLPYIQYHLDRENDEIDLRLMKIYALVHEYGDEETKSFVEQLPYFNKRV</sequence>
<comment type="caution">
    <text evidence="1">The sequence shown here is derived from an EMBL/GenBank/DDBJ whole genome shotgun (WGS) entry which is preliminary data.</text>
</comment>
<proteinExistence type="predicted"/>
<evidence type="ECO:0000313" key="2">
    <source>
        <dbReference type="Proteomes" id="UP000199410"/>
    </source>
</evidence>
<dbReference type="EMBL" id="FOEL01000005">
    <property type="protein sequence ID" value="SEQ43118.1"/>
    <property type="molecule type" value="Genomic_DNA"/>
</dbReference>
<dbReference type="AlphaFoldDB" id="A0A1H9G059"/>
<evidence type="ECO:0000313" key="1">
    <source>
        <dbReference type="EMBL" id="SEQ43118.1"/>
    </source>
</evidence>
<dbReference type="Proteomes" id="UP000199410">
    <property type="component" value="Unassembled WGS sequence"/>
</dbReference>
<reference evidence="1 2" key="1">
    <citation type="submission" date="2016-10" db="EMBL/GenBank/DDBJ databases">
        <authorList>
            <person name="Varghese N."/>
            <person name="Submissions S."/>
        </authorList>
    </citation>
    <scope>NUCLEOTIDE SEQUENCE [LARGE SCALE GENOMIC DNA]</scope>
    <source>
        <strain evidence="1 2">TC-13</strain>
    </source>
</reference>